<sequence length="189" mass="19716">MKENFKLGGILLIIATVASLLLSCTYELTKDTIAAQSNAAKTEAMKAILPEADKFETLALDVSNYAGVGAVDKGLSDGNEVGYVIESSAKGYGGELKLVVAVSLEGKISGIKVLEHSETPGLGAKCEEPEFTDRYKEKLATAPLTLVSGSPSSDSEIQSISGVTITSTAVIDAVNKAIDIYNNELKGGQ</sequence>
<evidence type="ECO:0000256" key="4">
    <source>
        <dbReference type="ARBA" id="ARBA00022643"/>
    </source>
</evidence>
<keyword evidence="4 6" id="KW-0288">FMN</keyword>
<dbReference type="PIRSF" id="PIRSF006091">
    <property type="entry name" value="E_trnsport_RnfG"/>
    <property type="match status" value="1"/>
</dbReference>
<evidence type="ECO:0000256" key="2">
    <source>
        <dbReference type="ARBA" id="ARBA00022553"/>
    </source>
</evidence>
<keyword evidence="5 6" id="KW-0249">Electron transport</keyword>
<keyword evidence="6" id="KW-1003">Cell membrane</keyword>
<keyword evidence="9" id="KW-1185">Reference proteome</keyword>
<dbReference type="STRING" id="1121306.SAMN02745196_00609"/>
<protein>
    <recommendedName>
        <fullName evidence="6">Ion-translocating oxidoreductase complex subunit G</fullName>
        <ecNumber evidence="6">7.-.-.-</ecNumber>
    </recommendedName>
    <alternativeName>
        <fullName evidence="6">Rnf electron transport complex subunit G</fullName>
    </alternativeName>
</protein>
<dbReference type="SMART" id="SM00900">
    <property type="entry name" value="FMN_bind"/>
    <property type="match status" value="1"/>
</dbReference>
<dbReference type="PROSITE" id="PS51257">
    <property type="entry name" value="PROKAR_LIPOPROTEIN"/>
    <property type="match status" value="1"/>
</dbReference>
<evidence type="ECO:0000256" key="3">
    <source>
        <dbReference type="ARBA" id="ARBA00022630"/>
    </source>
</evidence>
<proteinExistence type="inferred from homology"/>
<dbReference type="EC" id="7.-.-.-" evidence="6"/>
<keyword evidence="6" id="KW-0812">Transmembrane</keyword>
<keyword evidence="6" id="KW-1278">Translocase</keyword>
<dbReference type="RefSeq" id="WP_072829915.1">
    <property type="nucleotide sequence ID" value="NZ_FQXP01000003.1"/>
</dbReference>
<dbReference type="HAMAP" id="MF_00479">
    <property type="entry name" value="RsxG_RnfG"/>
    <property type="match status" value="1"/>
</dbReference>
<dbReference type="Pfam" id="PF04205">
    <property type="entry name" value="FMN_bind"/>
    <property type="match status" value="1"/>
</dbReference>
<comment type="subunit">
    <text evidence="6">The complex is composed of six subunits: RnfA, RnfB, RnfC, RnfD, RnfE and RnfG.</text>
</comment>
<reference evidence="8 9" key="1">
    <citation type="submission" date="2016-11" db="EMBL/GenBank/DDBJ databases">
        <authorList>
            <person name="Jaros S."/>
            <person name="Januszkiewicz K."/>
            <person name="Wedrychowicz H."/>
        </authorList>
    </citation>
    <scope>NUCLEOTIDE SEQUENCE [LARGE SCALE GENOMIC DNA]</scope>
    <source>
        <strain evidence="8 9">DSM 3089</strain>
    </source>
</reference>
<dbReference type="PANTHER" id="PTHR36118:SF1">
    <property type="entry name" value="ION-TRANSLOCATING OXIDOREDUCTASE COMPLEX SUBUNIT G"/>
    <property type="match status" value="1"/>
</dbReference>
<comment type="similarity">
    <text evidence="6">Belongs to the RnfG family.</text>
</comment>
<comment type="cofactor">
    <cofactor evidence="6">
        <name>FMN</name>
        <dbReference type="ChEBI" id="CHEBI:58210"/>
    </cofactor>
</comment>
<dbReference type="Gene3D" id="3.90.1010.20">
    <property type="match status" value="1"/>
</dbReference>
<dbReference type="GO" id="GO:0010181">
    <property type="term" value="F:FMN binding"/>
    <property type="evidence" value="ECO:0007669"/>
    <property type="project" value="InterPro"/>
</dbReference>
<evidence type="ECO:0000256" key="1">
    <source>
        <dbReference type="ARBA" id="ARBA00022448"/>
    </source>
</evidence>
<comment type="subcellular location">
    <subcellularLocation>
        <location evidence="6">Cell membrane</location>
        <topology evidence="6">Single-pass membrane protein</topology>
    </subcellularLocation>
</comment>
<dbReference type="GO" id="GO:0022900">
    <property type="term" value="P:electron transport chain"/>
    <property type="evidence" value="ECO:0007669"/>
    <property type="project" value="UniProtKB-UniRule"/>
</dbReference>
<dbReference type="EMBL" id="FQXP01000003">
    <property type="protein sequence ID" value="SHH50906.1"/>
    <property type="molecule type" value="Genomic_DNA"/>
</dbReference>
<evidence type="ECO:0000313" key="8">
    <source>
        <dbReference type="EMBL" id="SHH50906.1"/>
    </source>
</evidence>
<comment type="function">
    <text evidence="6">Part of a membrane-bound complex that couples electron transfer with translocation of ions across the membrane.</text>
</comment>
<keyword evidence="2 6" id="KW-0597">Phosphoprotein</keyword>
<accession>A0A1M5TJP1</accession>
<dbReference type="Proteomes" id="UP000184526">
    <property type="component" value="Unassembled WGS sequence"/>
</dbReference>
<dbReference type="InterPro" id="IPR007329">
    <property type="entry name" value="FMN-bd"/>
</dbReference>
<keyword evidence="3 6" id="KW-0285">Flavoprotein</keyword>
<evidence type="ECO:0000256" key="5">
    <source>
        <dbReference type="ARBA" id="ARBA00022982"/>
    </source>
</evidence>
<dbReference type="AlphaFoldDB" id="A0A1M5TJP1"/>
<dbReference type="OrthoDB" id="9794010at2"/>
<dbReference type="InterPro" id="IPR010209">
    <property type="entry name" value="Ion_transpt_RnfG/RsxG"/>
</dbReference>
<dbReference type="PANTHER" id="PTHR36118">
    <property type="entry name" value="ION-TRANSLOCATING OXIDOREDUCTASE COMPLEX SUBUNIT G"/>
    <property type="match status" value="1"/>
</dbReference>
<feature type="modified residue" description="FMN phosphoryl threonine" evidence="6">
    <location>
        <position position="164"/>
    </location>
</feature>
<dbReference type="NCBIfam" id="TIGR01947">
    <property type="entry name" value="rnfG"/>
    <property type="match status" value="1"/>
</dbReference>
<keyword evidence="1 6" id="KW-0813">Transport</keyword>
<evidence type="ECO:0000313" key="9">
    <source>
        <dbReference type="Proteomes" id="UP000184526"/>
    </source>
</evidence>
<keyword evidence="6" id="KW-1133">Transmembrane helix</keyword>
<organism evidence="8 9">
    <name type="scientific">Clostridium collagenovorans DSM 3089</name>
    <dbReference type="NCBI Taxonomy" id="1121306"/>
    <lineage>
        <taxon>Bacteria</taxon>
        <taxon>Bacillati</taxon>
        <taxon>Bacillota</taxon>
        <taxon>Clostridia</taxon>
        <taxon>Eubacteriales</taxon>
        <taxon>Clostridiaceae</taxon>
        <taxon>Clostridium</taxon>
    </lineage>
</organism>
<evidence type="ECO:0000259" key="7">
    <source>
        <dbReference type="SMART" id="SM00900"/>
    </source>
</evidence>
<name>A0A1M5TJP1_9CLOT</name>
<dbReference type="GO" id="GO:0009055">
    <property type="term" value="F:electron transfer activity"/>
    <property type="evidence" value="ECO:0007669"/>
    <property type="project" value="InterPro"/>
</dbReference>
<gene>
    <name evidence="6" type="primary">rnfG</name>
    <name evidence="8" type="ORF">SAMN02745196_00609</name>
</gene>
<feature type="domain" description="FMN-binding" evidence="7">
    <location>
        <begin position="91"/>
        <end position="181"/>
    </location>
</feature>
<evidence type="ECO:0000256" key="6">
    <source>
        <dbReference type="HAMAP-Rule" id="MF_00479"/>
    </source>
</evidence>
<keyword evidence="6" id="KW-0472">Membrane</keyword>
<dbReference type="GO" id="GO:0005886">
    <property type="term" value="C:plasma membrane"/>
    <property type="evidence" value="ECO:0007669"/>
    <property type="project" value="UniProtKB-SubCell"/>
</dbReference>